<dbReference type="EMBL" id="PQVF01000017">
    <property type="protein sequence ID" value="POY34869.1"/>
    <property type="molecule type" value="Genomic_DNA"/>
</dbReference>
<dbReference type="Proteomes" id="UP000236893">
    <property type="component" value="Unassembled WGS sequence"/>
</dbReference>
<feature type="transmembrane region" description="Helical" evidence="1">
    <location>
        <begin position="111"/>
        <end position="133"/>
    </location>
</feature>
<keyword evidence="3" id="KW-1185">Reference proteome</keyword>
<name>A0A2S4ZXU1_9SPHI</name>
<sequence>MMNNKPRVFAVLSFIALALLTRIYLFPVHGYSPIDAIAIFSGAYFGRKWLAFLCPLLAVWISDQIVNLQFYHKIVPFYDGFYWQYGSYILMVVLASVIIKKPKVATVGGMAITSALLFFIISNFGVWAGGMIYPMNAGGLTACYIAGLPYLNSAILSDLIYCGLLFGGFELLKYRFPVLAKA</sequence>
<proteinExistence type="predicted"/>
<dbReference type="InterPro" id="IPR046487">
    <property type="entry name" value="DUF6580"/>
</dbReference>
<evidence type="ECO:0000313" key="3">
    <source>
        <dbReference type="Proteomes" id="UP000236893"/>
    </source>
</evidence>
<keyword evidence="1" id="KW-0812">Transmembrane</keyword>
<dbReference type="AlphaFoldDB" id="A0A2S4ZXU1"/>
<evidence type="ECO:0000313" key="2">
    <source>
        <dbReference type="EMBL" id="POY34869.1"/>
    </source>
</evidence>
<protein>
    <submittedName>
        <fullName evidence="2">Uncharacterized protein</fullName>
    </submittedName>
</protein>
<feature type="transmembrane region" description="Helical" evidence="1">
    <location>
        <begin position="6"/>
        <end position="25"/>
    </location>
</feature>
<reference evidence="2 3" key="1">
    <citation type="submission" date="2018-01" db="EMBL/GenBank/DDBJ databases">
        <authorList>
            <person name="Gaut B.S."/>
            <person name="Morton B.R."/>
            <person name="Clegg M.T."/>
            <person name="Duvall M.R."/>
        </authorList>
    </citation>
    <scope>NUCLEOTIDE SEQUENCE [LARGE SCALE GENOMIC DNA]</scope>
    <source>
        <strain evidence="2 3">HR-AV</strain>
    </source>
</reference>
<accession>A0A2S4ZXU1</accession>
<dbReference type="Pfam" id="PF20221">
    <property type="entry name" value="DUF6580"/>
    <property type="match status" value="1"/>
</dbReference>
<dbReference type="OrthoDB" id="9806699at2"/>
<dbReference type="RefSeq" id="WP_103790579.1">
    <property type="nucleotide sequence ID" value="NZ_PQVF01000017.1"/>
</dbReference>
<evidence type="ECO:0000256" key="1">
    <source>
        <dbReference type="SAM" id="Phobius"/>
    </source>
</evidence>
<feature type="transmembrane region" description="Helical" evidence="1">
    <location>
        <begin position="153"/>
        <end position="172"/>
    </location>
</feature>
<gene>
    <name evidence="2" type="ORF">C3K47_18115</name>
</gene>
<feature type="transmembrane region" description="Helical" evidence="1">
    <location>
        <begin position="81"/>
        <end position="99"/>
    </location>
</feature>
<keyword evidence="1" id="KW-1133">Transmembrane helix</keyword>
<comment type="caution">
    <text evidence="2">The sequence shown here is derived from an EMBL/GenBank/DDBJ whole genome shotgun (WGS) entry which is preliminary data.</text>
</comment>
<organism evidence="2 3">
    <name type="scientific">Solitalea longa</name>
    <dbReference type="NCBI Taxonomy" id="2079460"/>
    <lineage>
        <taxon>Bacteria</taxon>
        <taxon>Pseudomonadati</taxon>
        <taxon>Bacteroidota</taxon>
        <taxon>Sphingobacteriia</taxon>
        <taxon>Sphingobacteriales</taxon>
        <taxon>Sphingobacteriaceae</taxon>
        <taxon>Solitalea</taxon>
    </lineage>
</organism>
<keyword evidence="1" id="KW-0472">Membrane</keyword>